<dbReference type="PANTHER" id="PTHR43626">
    <property type="entry name" value="ACYL-COA N-ACYLTRANSFERASE"/>
    <property type="match status" value="1"/>
</dbReference>
<evidence type="ECO:0000256" key="2">
    <source>
        <dbReference type="ARBA" id="ARBA00023315"/>
    </source>
</evidence>
<dbReference type="InterPro" id="IPR045039">
    <property type="entry name" value="NSI-like"/>
</dbReference>
<dbReference type="InterPro" id="IPR016181">
    <property type="entry name" value="Acyl_CoA_acyltransferase"/>
</dbReference>
<name>A0A841FLU5_9ACTN</name>
<keyword evidence="1 4" id="KW-0808">Transferase</keyword>
<reference evidence="4 5" key="1">
    <citation type="submission" date="2020-08" db="EMBL/GenBank/DDBJ databases">
        <title>Genomic Encyclopedia of Type Strains, Phase IV (KMG-IV): sequencing the most valuable type-strain genomes for metagenomic binning, comparative biology and taxonomic classification.</title>
        <authorList>
            <person name="Goeker M."/>
        </authorList>
    </citation>
    <scope>NUCLEOTIDE SEQUENCE [LARGE SCALE GENOMIC DNA]</scope>
    <source>
        <strain evidence="4 5">YIM 65646</strain>
    </source>
</reference>
<organism evidence="4 5">
    <name type="scientific">Phytomonospora endophytica</name>
    <dbReference type="NCBI Taxonomy" id="714109"/>
    <lineage>
        <taxon>Bacteria</taxon>
        <taxon>Bacillati</taxon>
        <taxon>Actinomycetota</taxon>
        <taxon>Actinomycetes</taxon>
        <taxon>Micromonosporales</taxon>
        <taxon>Micromonosporaceae</taxon>
        <taxon>Phytomonospora</taxon>
    </lineage>
</organism>
<comment type="caution">
    <text evidence="4">The sequence shown here is derived from an EMBL/GenBank/DDBJ whole genome shotgun (WGS) entry which is preliminary data.</text>
</comment>
<evidence type="ECO:0000256" key="1">
    <source>
        <dbReference type="ARBA" id="ARBA00022679"/>
    </source>
</evidence>
<dbReference type="EMBL" id="JACHGT010000004">
    <property type="protein sequence ID" value="MBB6034502.1"/>
    <property type="molecule type" value="Genomic_DNA"/>
</dbReference>
<protein>
    <submittedName>
        <fullName evidence="4">GNAT superfamily N-acetyltransferase</fullName>
    </submittedName>
</protein>
<proteinExistence type="predicted"/>
<dbReference type="Gene3D" id="3.40.630.30">
    <property type="match status" value="1"/>
</dbReference>
<dbReference type="GO" id="GO:0005737">
    <property type="term" value="C:cytoplasm"/>
    <property type="evidence" value="ECO:0007669"/>
    <property type="project" value="TreeGrafter"/>
</dbReference>
<dbReference type="SUPFAM" id="SSF55729">
    <property type="entry name" value="Acyl-CoA N-acyltransferases (Nat)"/>
    <property type="match status" value="1"/>
</dbReference>
<dbReference type="Pfam" id="PF00583">
    <property type="entry name" value="Acetyltransf_1"/>
    <property type="match status" value="1"/>
</dbReference>
<sequence>MSDLELHARGPATDEELNELFAASWPGEHRPIDFSAIHARSLTWVIARRDGGQGDPVGYVNVATDGGAHAFLLDTTVHPDLRLAGLGRRLVLEAVADARARGAAWLHVDYEPHLEGFYRSCGFRPTTAGLLRLDGPESA</sequence>
<dbReference type="RefSeq" id="WP_184787351.1">
    <property type="nucleotide sequence ID" value="NZ_BONT01000088.1"/>
</dbReference>
<evidence type="ECO:0000313" key="5">
    <source>
        <dbReference type="Proteomes" id="UP000548476"/>
    </source>
</evidence>
<dbReference type="PANTHER" id="PTHR43626:SF4">
    <property type="entry name" value="GCN5-RELATED N-ACETYLTRANSFERASE 2, CHLOROPLASTIC"/>
    <property type="match status" value="1"/>
</dbReference>
<keyword evidence="5" id="KW-1185">Reference proteome</keyword>
<gene>
    <name evidence="4" type="ORF">HNR73_002352</name>
</gene>
<evidence type="ECO:0000259" key="3">
    <source>
        <dbReference type="PROSITE" id="PS51186"/>
    </source>
</evidence>
<accession>A0A841FLU5</accession>
<dbReference type="CDD" id="cd04301">
    <property type="entry name" value="NAT_SF"/>
    <property type="match status" value="1"/>
</dbReference>
<dbReference type="Proteomes" id="UP000548476">
    <property type="component" value="Unassembled WGS sequence"/>
</dbReference>
<dbReference type="InterPro" id="IPR000182">
    <property type="entry name" value="GNAT_dom"/>
</dbReference>
<keyword evidence="2" id="KW-0012">Acyltransferase</keyword>
<feature type="domain" description="N-acetyltransferase" evidence="3">
    <location>
        <begin position="4"/>
        <end position="139"/>
    </location>
</feature>
<dbReference type="GO" id="GO:0008080">
    <property type="term" value="F:N-acetyltransferase activity"/>
    <property type="evidence" value="ECO:0007669"/>
    <property type="project" value="InterPro"/>
</dbReference>
<dbReference type="AlphaFoldDB" id="A0A841FLU5"/>
<dbReference type="PROSITE" id="PS51186">
    <property type="entry name" value="GNAT"/>
    <property type="match status" value="1"/>
</dbReference>
<evidence type="ECO:0000313" key="4">
    <source>
        <dbReference type="EMBL" id="MBB6034502.1"/>
    </source>
</evidence>